<dbReference type="RefSeq" id="WP_011752393.1">
    <property type="nucleotide sequence ID" value="NC_008698.1"/>
</dbReference>
<sequence length="118" mass="13326">MSQPRRPFAQQRGEDERQGKPSLPVPRVEVEEARPPKPADAEEELVRRGVEGLKAVLDAVGLDPGIAEKVKEKLRSIADEVARINERISALEQERGRLLAERERLLRLLKAFSEVRAQ</sequence>
<keyword evidence="4" id="KW-1185">Reference proteome</keyword>
<protein>
    <submittedName>
        <fullName evidence="3">Uncharacterized protein</fullName>
    </submittedName>
</protein>
<keyword evidence="1" id="KW-0175">Coiled coil</keyword>
<gene>
    <name evidence="3" type="ordered locus">Tpen_0726</name>
</gene>
<dbReference type="AlphaFoldDB" id="A1RY48"/>
<dbReference type="EMBL" id="CP000505">
    <property type="protein sequence ID" value="ABL78128.1"/>
    <property type="molecule type" value="Genomic_DNA"/>
</dbReference>
<feature type="coiled-coil region" evidence="1">
    <location>
        <begin position="67"/>
        <end position="108"/>
    </location>
</feature>
<feature type="compositionally biased region" description="Basic and acidic residues" evidence="2">
    <location>
        <begin position="28"/>
        <end position="44"/>
    </location>
</feature>
<accession>A1RY48</accession>
<dbReference type="EnsemblBacteria" id="ABL78128">
    <property type="protein sequence ID" value="ABL78128"/>
    <property type="gene ID" value="Tpen_0726"/>
</dbReference>
<reference evidence="4" key="1">
    <citation type="journal article" date="2008" name="J. Bacteriol.">
        <title>Genome sequence of Thermofilum pendens reveals an exceptional loss of biosynthetic pathways without genome reduction.</title>
        <authorList>
            <person name="Anderson I."/>
            <person name="Rodriguez J."/>
            <person name="Susanti D."/>
            <person name="Porat I."/>
            <person name="Reich C."/>
            <person name="Ulrich L.E."/>
            <person name="Elkins J.G."/>
            <person name="Mavromatis K."/>
            <person name="Lykidis A."/>
            <person name="Kim E."/>
            <person name="Thompson L.S."/>
            <person name="Nolan M."/>
            <person name="Land M."/>
            <person name="Copeland A."/>
            <person name="Lapidus A."/>
            <person name="Lucas S."/>
            <person name="Detter C."/>
            <person name="Zhulin I.B."/>
            <person name="Olsen G.J."/>
            <person name="Whitman W."/>
            <person name="Mukhopadhyay B."/>
            <person name="Bristow J."/>
            <person name="Kyrpides N."/>
        </authorList>
    </citation>
    <scope>NUCLEOTIDE SEQUENCE [LARGE SCALE GENOMIC DNA]</scope>
    <source>
        <strain evidence="4">DSM 2475 / Hrk 5</strain>
    </source>
</reference>
<feature type="region of interest" description="Disordered" evidence="2">
    <location>
        <begin position="1"/>
        <end position="44"/>
    </location>
</feature>
<evidence type="ECO:0000313" key="4">
    <source>
        <dbReference type="Proteomes" id="UP000000641"/>
    </source>
</evidence>
<organism evidence="3 4">
    <name type="scientific">Thermofilum pendens (strain DSM 2475 / Hrk 5)</name>
    <dbReference type="NCBI Taxonomy" id="368408"/>
    <lineage>
        <taxon>Archaea</taxon>
        <taxon>Thermoproteota</taxon>
        <taxon>Thermoprotei</taxon>
        <taxon>Thermofilales</taxon>
        <taxon>Thermofilaceae</taxon>
        <taxon>Thermofilum</taxon>
    </lineage>
</organism>
<dbReference type="Proteomes" id="UP000000641">
    <property type="component" value="Chromosome"/>
</dbReference>
<proteinExistence type="predicted"/>
<dbReference type="HOGENOM" id="CLU_2067939_0_0_2"/>
<dbReference type="STRING" id="368408.Tpen_0726"/>
<dbReference type="KEGG" id="tpe:Tpen_0726"/>
<evidence type="ECO:0000256" key="1">
    <source>
        <dbReference type="SAM" id="Coils"/>
    </source>
</evidence>
<dbReference type="GeneID" id="4600846"/>
<evidence type="ECO:0000256" key="2">
    <source>
        <dbReference type="SAM" id="MobiDB-lite"/>
    </source>
</evidence>
<evidence type="ECO:0000313" key="3">
    <source>
        <dbReference type="EMBL" id="ABL78128.1"/>
    </source>
</evidence>
<name>A1RY48_THEPD</name>